<evidence type="ECO:0000256" key="6">
    <source>
        <dbReference type="SAM" id="MobiDB-lite"/>
    </source>
</evidence>
<accession>A0A6G8QG47</accession>
<dbReference type="KEGG" id="rub:GBA63_22265"/>
<name>A0A6G8QG47_9ACTN</name>
<evidence type="ECO:0000313" key="9">
    <source>
        <dbReference type="EMBL" id="QIN85428.1"/>
    </source>
</evidence>
<keyword evidence="4 7" id="KW-1133">Transmembrane helix</keyword>
<feature type="transmembrane region" description="Helical" evidence="7">
    <location>
        <begin position="363"/>
        <end position="396"/>
    </location>
</feature>
<evidence type="ECO:0000256" key="5">
    <source>
        <dbReference type="ARBA" id="ARBA00023136"/>
    </source>
</evidence>
<feature type="transmembrane region" description="Helical" evidence="7">
    <location>
        <begin position="319"/>
        <end position="342"/>
    </location>
</feature>
<dbReference type="RefSeq" id="WP_166180724.1">
    <property type="nucleotide sequence ID" value="NZ_CP045120.1"/>
</dbReference>
<sequence>MFGKRGLFGALGRISAGHPWLVLAFWALAALAAAPAAEGVGGRLSAAVEVPAGSEPAAVSGILEGEFPGRDPEQLVLAVRSGDGGPRAGEPAYERAVDRAVGAVADVPGVGSVTTHRDGAERLAGLNGRAEAVLVGIEGADAARAQEVVGEVREALEGVEKPPSMDFLVTGDAAVYLDATELSDRDVARAETTALPITLTVLVVAFGALVAAFLPLVVAVVAIVLALGALFLATDHLTVSIFAQSVVTILGLAVGIDYALLMVNRFREELGRGLPSREAAEKTAATAGRTVAFSGGTVAVSMAALLVPPVEAVRSIGVAGLLVVLAAVAASVTAVPAMLALLGGRVNAPRFLHRLTARTRGEGFWRALAGAVLSRPVPYALAVTALLAALALPLLGARIYNPAERQIGTAAESRQGLEVLNGLGLGGTMDALDVVVDLGEGESFYGSDAVADVDRLARDLEGLDGVDLVVGPTTTTGKQDDVPAEFLKRFYASERAAAASPVADLAKTTLGAGGRYVLLQVLPEGRLGPEEAGPFVGRVEEAAQAGAPGGGAVMVGGFPAENLEYAAAVNGSLPLAVAAVFGATFVLLLLAFRSLAVPLLSILMNTLSVGAALGLLVLVFQEGVGGGLFGLPEGGLGSLEEILPVTVFAVTFGLSMDYQVFLLSRVQEEHLAGRGVAESVSRALSSTGRVISFAALIMLVVFAAFLTSELAAVQALGFGLAAAVLLDATLVRLVLVPALLRLAGDRLWWLPGRPGGPLPAVEGRGPESSPGPEEAGSNRGTRAPGRPGRPRSRERL</sequence>
<evidence type="ECO:0000256" key="3">
    <source>
        <dbReference type="ARBA" id="ARBA00022692"/>
    </source>
</evidence>
<evidence type="ECO:0000256" key="7">
    <source>
        <dbReference type="SAM" id="Phobius"/>
    </source>
</evidence>
<dbReference type="PANTHER" id="PTHR33406:SF13">
    <property type="entry name" value="MEMBRANE PROTEIN YDFJ"/>
    <property type="match status" value="1"/>
</dbReference>
<feature type="transmembrane region" description="Helical" evidence="7">
    <location>
        <begin position="573"/>
        <end position="592"/>
    </location>
</feature>
<protein>
    <submittedName>
        <fullName evidence="9">MMPL family transporter</fullName>
    </submittedName>
</protein>
<organism evidence="9 10">
    <name type="scientific">Rubrobacter tropicus</name>
    <dbReference type="NCBI Taxonomy" id="2653851"/>
    <lineage>
        <taxon>Bacteria</taxon>
        <taxon>Bacillati</taxon>
        <taxon>Actinomycetota</taxon>
        <taxon>Rubrobacteria</taxon>
        <taxon>Rubrobacterales</taxon>
        <taxon>Rubrobacteraceae</taxon>
        <taxon>Rubrobacter</taxon>
    </lineage>
</organism>
<feature type="transmembrane region" description="Helical" evidence="7">
    <location>
        <begin position="284"/>
        <end position="307"/>
    </location>
</feature>
<dbReference type="Proteomes" id="UP000501452">
    <property type="component" value="Plasmid unnamed1"/>
</dbReference>
<dbReference type="AlphaFoldDB" id="A0A6G8QG47"/>
<dbReference type="EMBL" id="CP045120">
    <property type="protein sequence ID" value="QIN85428.1"/>
    <property type="molecule type" value="Genomic_DNA"/>
</dbReference>
<feature type="transmembrane region" description="Helical" evidence="7">
    <location>
        <begin position="599"/>
        <end position="621"/>
    </location>
</feature>
<keyword evidence="5 7" id="KW-0472">Membrane</keyword>
<feature type="transmembrane region" description="Helical" evidence="7">
    <location>
        <begin position="239"/>
        <end position="263"/>
    </location>
</feature>
<geneLocation type="plasmid" evidence="9 10">
    <name>unnamed1</name>
</geneLocation>
<dbReference type="GO" id="GO:0005886">
    <property type="term" value="C:plasma membrane"/>
    <property type="evidence" value="ECO:0007669"/>
    <property type="project" value="UniProtKB-SubCell"/>
</dbReference>
<feature type="transmembrane region" description="Helical" evidence="7">
    <location>
        <begin position="641"/>
        <end position="663"/>
    </location>
</feature>
<keyword evidence="10" id="KW-1185">Reference proteome</keyword>
<dbReference type="InterPro" id="IPR050545">
    <property type="entry name" value="Mycobact_MmpL"/>
</dbReference>
<feature type="transmembrane region" description="Helical" evidence="7">
    <location>
        <begin position="193"/>
        <end position="211"/>
    </location>
</feature>
<dbReference type="Pfam" id="PF03176">
    <property type="entry name" value="MMPL"/>
    <property type="match status" value="2"/>
</dbReference>
<keyword evidence="3 7" id="KW-0812">Transmembrane</keyword>
<keyword evidence="2" id="KW-1003">Cell membrane</keyword>
<proteinExistence type="predicted"/>
<dbReference type="InterPro" id="IPR004869">
    <property type="entry name" value="MMPL_dom"/>
</dbReference>
<feature type="domain" description="SSD" evidence="8">
    <location>
        <begin position="212"/>
        <end position="341"/>
    </location>
</feature>
<evidence type="ECO:0000256" key="1">
    <source>
        <dbReference type="ARBA" id="ARBA00004651"/>
    </source>
</evidence>
<comment type="subcellular location">
    <subcellularLocation>
        <location evidence="1">Cell membrane</location>
        <topology evidence="1">Multi-pass membrane protein</topology>
    </subcellularLocation>
</comment>
<dbReference type="PANTHER" id="PTHR33406">
    <property type="entry name" value="MEMBRANE PROTEIN MJ1562-RELATED"/>
    <property type="match status" value="1"/>
</dbReference>
<feature type="transmembrane region" description="Helical" evidence="7">
    <location>
        <begin position="683"/>
        <end position="706"/>
    </location>
</feature>
<dbReference type="InterPro" id="IPR000731">
    <property type="entry name" value="SSD"/>
</dbReference>
<keyword evidence="9" id="KW-0614">Plasmid</keyword>
<dbReference type="Gene3D" id="1.20.1640.10">
    <property type="entry name" value="Multidrug efflux transporter AcrB transmembrane domain"/>
    <property type="match status" value="2"/>
</dbReference>
<gene>
    <name evidence="9" type="ORF">GBA63_22265</name>
</gene>
<feature type="transmembrane region" description="Helical" evidence="7">
    <location>
        <begin position="718"/>
        <end position="740"/>
    </location>
</feature>
<evidence type="ECO:0000313" key="10">
    <source>
        <dbReference type="Proteomes" id="UP000501452"/>
    </source>
</evidence>
<reference evidence="9 10" key="1">
    <citation type="submission" date="2019-10" db="EMBL/GenBank/DDBJ databases">
        <title>Rubrobacter sp nov SCSIO 52090 isolated from a deep-sea sediment in the South China Sea.</title>
        <authorList>
            <person name="Chen R.W."/>
        </authorList>
    </citation>
    <scope>NUCLEOTIDE SEQUENCE [LARGE SCALE GENOMIC DNA]</scope>
    <source>
        <strain evidence="9 10">SCSIO 52909</strain>
        <plasmid evidence="9 10">unnamed1</plasmid>
    </source>
</reference>
<evidence type="ECO:0000259" key="8">
    <source>
        <dbReference type="PROSITE" id="PS50156"/>
    </source>
</evidence>
<evidence type="ECO:0000256" key="4">
    <source>
        <dbReference type="ARBA" id="ARBA00022989"/>
    </source>
</evidence>
<feature type="region of interest" description="Disordered" evidence="6">
    <location>
        <begin position="757"/>
        <end position="796"/>
    </location>
</feature>
<dbReference type="SUPFAM" id="SSF82866">
    <property type="entry name" value="Multidrug efflux transporter AcrB transmembrane domain"/>
    <property type="match status" value="2"/>
</dbReference>
<dbReference type="PROSITE" id="PS50156">
    <property type="entry name" value="SSD"/>
    <property type="match status" value="1"/>
</dbReference>
<evidence type="ECO:0000256" key="2">
    <source>
        <dbReference type="ARBA" id="ARBA00022475"/>
    </source>
</evidence>